<evidence type="ECO:0000313" key="3">
    <source>
        <dbReference type="Proteomes" id="UP000324629"/>
    </source>
</evidence>
<sequence length="103" mass="11211">MYPPAYVRVSEGDGCEAVEVPLESDQTLLLPTLTALFPKCTGLKYKSVDSGCFRGLRLAGDHIYPPNDGGWEDTVFYCVFPKGEVTLVCISLTLISVVRAPVL</sequence>
<accession>A0A5J4N5V0</accession>
<proteinExistence type="predicted"/>
<comment type="caution">
    <text evidence="2">The sequence shown here is derived from an EMBL/GenBank/DDBJ whole genome shotgun (WGS) entry which is preliminary data.</text>
</comment>
<reference evidence="2 3" key="1">
    <citation type="journal article" date="2019" name="Gigascience">
        <title>Whole-genome sequence of the oriental lung fluke Paragonimus westermani.</title>
        <authorList>
            <person name="Oey H."/>
            <person name="Zakrzewski M."/>
            <person name="Narain K."/>
            <person name="Devi K.R."/>
            <person name="Agatsuma T."/>
            <person name="Nawaratna S."/>
            <person name="Gobert G.N."/>
            <person name="Jones M.K."/>
            <person name="Ragan M.A."/>
            <person name="McManus D.P."/>
            <person name="Krause L."/>
        </authorList>
    </citation>
    <scope>NUCLEOTIDE SEQUENCE [LARGE SCALE GENOMIC DNA]</scope>
    <source>
        <strain evidence="2 3">IND2009</strain>
    </source>
</reference>
<evidence type="ECO:0000259" key="1">
    <source>
        <dbReference type="Pfam" id="PF18694"/>
    </source>
</evidence>
<evidence type="ECO:0000313" key="2">
    <source>
        <dbReference type="EMBL" id="KAA3670679.1"/>
    </source>
</evidence>
<dbReference type="AlphaFoldDB" id="A0A5J4N5V0"/>
<protein>
    <recommendedName>
        <fullName evidence="1">TAR DNA-binding protein 43 N-terminal domain-containing protein</fullName>
    </recommendedName>
</protein>
<keyword evidence="3" id="KW-1185">Reference proteome</keyword>
<name>A0A5J4N5V0_9TREM</name>
<gene>
    <name evidence="2" type="ORF">DEA37_0003262</name>
</gene>
<organism evidence="2 3">
    <name type="scientific">Paragonimus westermani</name>
    <dbReference type="NCBI Taxonomy" id="34504"/>
    <lineage>
        <taxon>Eukaryota</taxon>
        <taxon>Metazoa</taxon>
        <taxon>Spiralia</taxon>
        <taxon>Lophotrochozoa</taxon>
        <taxon>Platyhelminthes</taxon>
        <taxon>Trematoda</taxon>
        <taxon>Digenea</taxon>
        <taxon>Plagiorchiida</taxon>
        <taxon>Troglotremata</taxon>
        <taxon>Troglotrematidae</taxon>
        <taxon>Paragonimus</taxon>
    </lineage>
</organism>
<dbReference type="InterPro" id="IPR041105">
    <property type="entry name" value="TDP-43_N"/>
</dbReference>
<dbReference type="Proteomes" id="UP000324629">
    <property type="component" value="Unassembled WGS sequence"/>
</dbReference>
<dbReference type="Pfam" id="PF18694">
    <property type="entry name" value="TDP-43_N"/>
    <property type="match status" value="1"/>
</dbReference>
<feature type="non-terminal residue" evidence="2">
    <location>
        <position position="103"/>
    </location>
</feature>
<dbReference type="EMBL" id="QNGE01008830">
    <property type="protein sequence ID" value="KAA3670679.1"/>
    <property type="molecule type" value="Genomic_DNA"/>
</dbReference>
<dbReference type="CDD" id="cd19609">
    <property type="entry name" value="NTD_TDP-43"/>
    <property type="match status" value="1"/>
</dbReference>
<feature type="domain" description="TAR DNA-binding protein 43 N-terminal" evidence="1">
    <location>
        <begin position="6"/>
        <end position="80"/>
    </location>
</feature>